<comment type="similarity">
    <text evidence="2">Belongs to the TBCC family.</text>
</comment>
<protein>
    <submittedName>
        <fullName evidence="10">Tubulin-folding cofactor C-like</fullName>
    </submittedName>
</protein>
<dbReference type="OrthoDB" id="194775at2759"/>
<sequence length="352" mass="39760">MEEGPEPNLPTKTLGLNADLQKKHQAMLDRLSNRHQARLDNSLARRSDSGNSSESTSSFLSRFSDSKQSIDSQLADSRLIAQSDPSRLKSHFANLSSSISDLEILVAENSYFLPSYEVRSSLKTISDLKQNLETLNSELIPKKKFSFKNKATTKKEPIKEPEPLKYDTVSLSNFKMPDSPGFRNKTNETLVKKFKGTDIGEFTLSDLDSCEVRLTGCCNAVFMNRLKNCKVYLGPVIGSILIEEVEGCVFVLASHQIRIHLAKKCDFYLRVRSRPIIEDSNVVRFAPYCLDYEGIEMDLQKAGLSEETGNWANVDDFKWLRAVQSPNWCVLPENERVGKVRVEDFESRIEGS</sequence>
<dbReference type="AlphaFoldDB" id="A0A6P5YLB6"/>
<dbReference type="InterPro" id="IPR038397">
    <property type="entry name" value="TBCC_N_sf"/>
</dbReference>
<dbReference type="FunFam" id="1.20.58.1250:FF:000003">
    <property type="entry name" value="Tubulin-folding cofactor C"/>
    <property type="match status" value="1"/>
</dbReference>
<dbReference type="Proteomes" id="UP000515121">
    <property type="component" value="Unplaced"/>
</dbReference>
<dbReference type="FunFam" id="2.160.20.70:FF:000009">
    <property type="entry name" value="Tubulin-folding cofactor C"/>
    <property type="match status" value="1"/>
</dbReference>
<dbReference type="Pfam" id="PF16752">
    <property type="entry name" value="TBCC_N"/>
    <property type="match status" value="1"/>
</dbReference>
<dbReference type="PANTHER" id="PTHR15139">
    <property type="entry name" value="TUBULIN FOLDING COFACTOR C"/>
    <property type="match status" value="1"/>
</dbReference>
<feature type="region of interest" description="Disordered" evidence="7">
    <location>
        <begin position="1"/>
        <end position="35"/>
    </location>
</feature>
<dbReference type="Gene3D" id="2.160.20.70">
    <property type="match status" value="1"/>
</dbReference>
<keyword evidence="5" id="KW-0143">Chaperone</keyword>
<accession>A0A6P5YLB6</accession>
<dbReference type="GO" id="GO:0007021">
    <property type="term" value="P:tubulin complex assembly"/>
    <property type="evidence" value="ECO:0007669"/>
    <property type="project" value="TreeGrafter"/>
</dbReference>
<dbReference type="InterPro" id="IPR016098">
    <property type="entry name" value="CAP/MinC_C"/>
</dbReference>
<gene>
    <name evidence="10" type="primary">LOC111292806</name>
</gene>
<evidence type="ECO:0000256" key="7">
    <source>
        <dbReference type="SAM" id="MobiDB-lite"/>
    </source>
</evidence>
<name>A0A6P5YLB6_DURZI</name>
<evidence type="ECO:0000313" key="10">
    <source>
        <dbReference type="RefSeq" id="XP_022741127.1"/>
    </source>
</evidence>
<comment type="subcellular location">
    <subcellularLocation>
        <location evidence="1">Cytoplasm</location>
    </subcellularLocation>
</comment>
<dbReference type="GO" id="GO:0005737">
    <property type="term" value="C:cytoplasm"/>
    <property type="evidence" value="ECO:0007669"/>
    <property type="project" value="UniProtKB-SubCell"/>
</dbReference>
<keyword evidence="9" id="KW-1185">Reference proteome</keyword>
<dbReference type="GeneID" id="111292806"/>
<dbReference type="PANTHER" id="PTHR15139:SF0">
    <property type="entry name" value="TUBULIN-SPECIFIC CHAPERONE C"/>
    <property type="match status" value="1"/>
</dbReference>
<keyword evidence="3" id="KW-0963">Cytoplasm</keyword>
<dbReference type="SMART" id="SM00673">
    <property type="entry name" value="CARP"/>
    <property type="match status" value="2"/>
</dbReference>
<evidence type="ECO:0000313" key="9">
    <source>
        <dbReference type="Proteomes" id="UP000515121"/>
    </source>
</evidence>
<dbReference type="KEGG" id="dzi:111292806"/>
<dbReference type="GO" id="GO:0015631">
    <property type="term" value="F:tubulin binding"/>
    <property type="evidence" value="ECO:0007669"/>
    <property type="project" value="InterPro"/>
</dbReference>
<feature type="domain" description="C-CAP/cofactor C-like" evidence="8">
    <location>
        <begin position="163"/>
        <end position="319"/>
    </location>
</feature>
<proteinExistence type="inferred from homology"/>
<evidence type="ECO:0000256" key="5">
    <source>
        <dbReference type="ARBA" id="ARBA00023186"/>
    </source>
</evidence>
<feature type="region of interest" description="Disordered" evidence="7">
    <location>
        <begin position="41"/>
        <end position="60"/>
    </location>
</feature>
<dbReference type="RefSeq" id="XP_022741127.1">
    <property type="nucleotide sequence ID" value="XM_022885392.1"/>
</dbReference>
<dbReference type="Pfam" id="PF07986">
    <property type="entry name" value="TBCC"/>
    <property type="match status" value="1"/>
</dbReference>
<evidence type="ECO:0000256" key="3">
    <source>
        <dbReference type="ARBA" id="ARBA00022490"/>
    </source>
</evidence>
<dbReference type="InterPro" id="IPR017901">
    <property type="entry name" value="C-CAP_CF_C-like"/>
</dbReference>
<dbReference type="GO" id="GO:0007023">
    <property type="term" value="P:post-chaperonin tubulin folding pathway"/>
    <property type="evidence" value="ECO:0007669"/>
    <property type="project" value="InterPro"/>
</dbReference>
<dbReference type="InterPro" id="IPR031925">
    <property type="entry name" value="TBCC_N"/>
</dbReference>
<dbReference type="InterPro" id="IPR012945">
    <property type="entry name" value="Tubulin-bd_cofactor_C_dom"/>
</dbReference>
<evidence type="ECO:0000259" key="8">
    <source>
        <dbReference type="PROSITE" id="PS51329"/>
    </source>
</evidence>
<evidence type="ECO:0000256" key="6">
    <source>
        <dbReference type="ARBA" id="ARBA00026055"/>
    </source>
</evidence>
<dbReference type="Gene3D" id="1.20.58.1250">
    <property type="entry name" value="Tubulin Binding Cofactor C, N-terminal domain"/>
    <property type="match status" value="1"/>
</dbReference>
<dbReference type="InterPro" id="IPR006599">
    <property type="entry name" value="CARP_motif"/>
</dbReference>
<evidence type="ECO:0000256" key="1">
    <source>
        <dbReference type="ARBA" id="ARBA00004496"/>
    </source>
</evidence>
<comment type="subunit">
    <text evidence="6">Supercomplex made of cofactors A to E. Cofactors A and D function by capturing and stabilizing tubulin in a quasi-native conformation. Cofactor E binds to the cofactor D-tubulin complex; interaction with cofactor C then causes the release of tubulin polypeptides that are committed to the native state.</text>
</comment>
<reference evidence="10" key="1">
    <citation type="submission" date="2025-08" db="UniProtKB">
        <authorList>
            <consortium name="RefSeq"/>
        </authorList>
    </citation>
    <scope>IDENTIFICATION</scope>
    <source>
        <tissue evidence="10">Fruit stalk</tissue>
    </source>
</reference>
<feature type="compositionally biased region" description="Low complexity" evidence="7">
    <location>
        <begin position="49"/>
        <end position="60"/>
    </location>
</feature>
<evidence type="ECO:0000256" key="2">
    <source>
        <dbReference type="ARBA" id="ARBA00008848"/>
    </source>
</evidence>
<dbReference type="PROSITE" id="PS51329">
    <property type="entry name" value="C_CAP_COFACTOR_C"/>
    <property type="match status" value="1"/>
</dbReference>
<dbReference type="InterPro" id="IPR027684">
    <property type="entry name" value="TBCC"/>
</dbReference>
<organism evidence="9 10">
    <name type="scientific">Durio zibethinus</name>
    <name type="common">Durian</name>
    <dbReference type="NCBI Taxonomy" id="66656"/>
    <lineage>
        <taxon>Eukaryota</taxon>
        <taxon>Viridiplantae</taxon>
        <taxon>Streptophyta</taxon>
        <taxon>Embryophyta</taxon>
        <taxon>Tracheophyta</taxon>
        <taxon>Spermatophyta</taxon>
        <taxon>Magnoliopsida</taxon>
        <taxon>eudicotyledons</taxon>
        <taxon>Gunneridae</taxon>
        <taxon>Pentapetalae</taxon>
        <taxon>rosids</taxon>
        <taxon>malvids</taxon>
        <taxon>Malvales</taxon>
        <taxon>Malvaceae</taxon>
        <taxon>Helicteroideae</taxon>
        <taxon>Durio</taxon>
    </lineage>
</organism>
<keyword evidence="4" id="KW-0007">Acetylation</keyword>
<evidence type="ECO:0000256" key="4">
    <source>
        <dbReference type="ARBA" id="ARBA00022990"/>
    </source>
</evidence>